<protein>
    <submittedName>
        <fullName evidence="1">Uncharacterized protein</fullName>
    </submittedName>
</protein>
<organism evidence="1 2">
    <name type="scientific">Hypholoma sublateritium (strain FD-334 SS-4)</name>
    <dbReference type="NCBI Taxonomy" id="945553"/>
    <lineage>
        <taxon>Eukaryota</taxon>
        <taxon>Fungi</taxon>
        <taxon>Dikarya</taxon>
        <taxon>Basidiomycota</taxon>
        <taxon>Agaricomycotina</taxon>
        <taxon>Agaricomycetes</taxon>
        <taxon>Agaricomycetidae</taxon>
        <taxon>Agaricales</taxon>
        <taxon>Agaricineae</taxon>
        <taxon>Strophariaceae</taxon>
        <taxon>Hypholoma</taxon>
    </lineage>
</organism>
<gene>
    <name evidence="1" type="ORF">HYPSUDRAFT_42560</name>
</gene>
<dbReference type="EMBL" id="KN817562">
    <property type="protein sequence ID" value="KJA20968.1"/>
    <property type="molecule type" value="Genomic_DNA"/>
</dbReference>
<sequence length="91" mass="10488">MLPFSRLTGLLLRTRAKFCTALPMASAFAAVHQISKQASWTHCRLTEKKLDRDPLLPQLPFPQMGVRWTKAKRRASVHWRAPSVHIPIRYP</sequence>
<name>A0A0D2MC07_HYPSF</name>
<dbReference type="AlphaFoldDB" id="A0A0D2MC07"/>
<keyword evidence="2" id="KW-1185">Reference proteome</keyword>
<evidence type="ECO:0000313" key="1">
    <source>
        <dbReference type="EMBL" id="KJA20968.1"/>
    </source>
</evidence>
<reference evidence="2" key="1">
    <citation type="submission" date="2014-04" db="EMBL/GenBank/DDBJ databases">
        <title>Evolutionary Origins and Diversification of the Mycorrhizal Mutualists.</title>
        <authorList>
            <consortium name="DOE Joint Genome Institute"/>
            <consortium name="Mycorrhizal Genomics Consortium"/>
            <person name="Kohler A."/>
            <person name="Kuo A."/>
            <person name="Nagy L.G."/>
            <person name="Floudas D."/>
            <person name="Copeland A."/>
            <person name="Barry K.W."/>
            <person name="Cichocki N."/>
            <person name="Veneault-Fourrey C."/>
            <person name="LaButti K."/>
            <person name="Lindquist E.A."/>
            <person name="Lipzen A."/>
            <person name="Lundell T."/>
            <person name="Morin E."/>
            <person name="Murat C."/>
            <person name="Riley R."/>
            <person name="Ohm R."/>
            <person name="Sun H."/>
            <person name="Tunlid A."/>
            <person name="Henrissat B."/>
            <person name="Grigoriev I.V."/>
            <person name="Hibbett D.S."/>
            <person name="Martin F."/>
        </authorList>
    </citation>
    <scope>NUCLEOTIDE SEQUENCE [LARGE SCALE GENOMIC DNA]</scope>
    <source>
        <strain evidence="2">FD-334 SS-4</strain>
    </source>
</reference>
<proteinExistence type="predicted"/>
<evidence type="ECO:0000313" key="2">
    <source>
        <dbReference type="Proteomes" id="UP000054270"/>
    </source>
</evidence>
<dbReference type="Proteomes" id="UP000054270">
    <property type="component" value="Unassembled WGS sequence"/>
</dbReference>
<accession>A0A0D2MC07</accession>